<dbReference type="Proteomes" id="UP000827976">
    <property type="component" value="Chromosome 7"/>
</dbReference>
<evidence type="ECO:0000313" key="1">
    <source>
        <dbReference type="EMBL" id="KAH7676589.1"/>
    </source>
</evidence>
<protein>
    <submittedName>
        <fullName evidence="1">TPR-like protein</fullName>
    </submittedName>
</protein>
<accession>A0ACB7VQ98</accession>
<sequence length="457" mass="46944">MNSQRGSSASGGSFNNYQFDFGLAGAGSGSSRPLRPSSKPSWTHQPAPSAAPRPTFANPSPSMVGDIFGKTWTSSSSSSSSSSSGIGIPTSNPNLFSDLLGPALGSSRASSNTPLKSTKNSFSTGSLSDSLPKQTAPPSTTASAAAAAPMRPTWGSAENLAGFGVSKGAGQGQPMRSAAGVAGSAMNSKKADPFGSLLDFGSMNSKNSSMASAKPKAPSTGGNGSGFGSFQTANPSKKDDFGTFQNSNPPKPDNFGIPPPSQKPAPAKSAGADPLDMFFSTSAPAAPAPTEASGSEPFSELNDWDLGSEFGGNDSGGGTTTELQGLPPPPPGVSSSGAKTKGLDNYKQGQYADAIKWLSWAVALLEKSGDNASTIEVLSCRASCYKEVGEYKKAVADCSKVLENDEKNVAVLLQRALLYESTEKYRLGAEDLRMVLKIDPGNRLAKSTIHRLNKLAE</sequence>
<proteinExistence type="predicted"/>
<dbReference type="EMBL" id="CM037017">
    <property type="protein sequence ID" value="KAH7676589.1"/>
    <property type="molecule type" value="Genomic_DNA"/>
</dbReference>
<name>A0ACB7VQ98_DIOAL</name>
<comment type="caution">
    <text evidence="1">The sequence shown here is derived from an EMBL/GenBank/DDBJ whole genome shotgun (WGS) entry which is preliminary data.</text>
</comment>
<gene>
    <name evidence="1" type="ORF">IHE45_07G027300</name>
</gene>
<reference evidence="2" key="1">
    <citation type="journal article" date="2022" name="Nat. Commun.">
        <title>Chromosome evolution and the genetic basis of agronomically important traits in greater yam.</title>
        <authorList>
            <person name="Bredeson J.V."/>
            <person name="Lyons J.B."/>
            <person name="Oniyinde I.O."/>
            <person name="Okereke N.R."/>
            <person name="Kolade O."/>
            <person name="Nnabue I."/>
            <person name="Nwadili C.O."/>
            <person name="Hribova E."/>
            <person name="Parker M."/>
            <person name="Nwogha J."/>
            <person name="Shu S."/>
            <person name="Carlson J."/>
            <person name="Kariba R."/>
            <person name="Muthemba S."/>
            <person name="Knop K."/>
            <person name="Barton G.J."/>
            <person name="Sherwood A.V."/>
            <person name="Lopez-Montes A."/>
            <person name="Asiedu R."/>
            <person name="Jamnadass R."/>
            <person name="Muchugi A."/>
            <person name="Goodstein D."/>
            <person name="Egesi C.N."/>
            <person name="Featherston J."/>
            <person name="Asfaw A."/>
            <person name="Simpson G.G."/>
            <person name="Dolezel J."/>
            <person name="Hendre P.S."/>
            <person name="Van Deynze A."/>
            <person name="Kumar P.L."/>
            <person name="Obidiegwu J.E."/>
            <person name="Bhattacharjee R."/>
            <person name="Rokhsar D.S."/>
        </authorList>
    </citation>
    <scope>NUCLEOTIDE SEQUENCE [LARGE SCALE GENOMIC DNA]</scope>
    <source>
        <strain evidence="2">cv. TDa95/00328</strain>
    </source>
</reference>
<keyword evidence="2" id="KW-1185">Reference proteome</keyword>
<evidence type="ECO:0000313" key="2">
    <source>
        <dbReference type="Proteomes" id="UP000827976"/>
    </source>
</evidence>
<organism evidence="1 2">
    <name type="scientific">Dioscorea alata</name>
    <name type="common">Purple yam</name>
    <dbReference type="NCBI Taxonomy" id="55571"/>
    <lineage>
        <taxon>Eukaryota</taxon>
        <taxon>Viridiplantae</taxon>
        <taxon>Streptophyta</taxon>
        <taxon>Embryophyta</taxon>
        <taxon>Tracheophyta</taxon>
        <taxon>Spermatophyta</taxon>
        <taxon>Magnoliopsida</taxon>
        <taxon>Liliopsida</taxon>
        <taxon>Dioscoreales</taxon>
        <taxon>Dioscoreaceae</taxon>
        <taxon>Dioscorea</taxon>
    </lineage>
</organism>